<comment type="caution">
    <text evidence="2">The sequence shown here is derived from an EMBL/GenBank/DDBJ whole genome shotgun (WGS) entry which is preliminary data.</text>
</comment>
<dbReference type="PANTHER" id="PTHR42791">
    <property type="entry name" value="GNAT FAMILY ACETYLTRANSFERASE"/>
    <property type="match status" value="1"/>
</dbReference>
<dbReference type="InterPro" id="IPR000182">
    <property type="entry name" value="GNAT_dom"/>
</dbReference>
<accession>A0AAJ0GC36</accession>
<proteinExistence type="predicted"/>
<evidence type="ECO:0000313" key="2">
    <source>
        <dbReference type="EMBL" id="KAK3053044.1"/>
    </source>
</evidence>
<dbReference type="Gene3D" id="3.40.630.30">
    <property type="match status" value="1"/>
</dbReference>
<dbReference type="GO" id="GO:0016747">
    <property type="term" value="F:acyltransferase activity, transferring groups other than amino-acyl groups"/>
    <property type="evidence" value="ECO:0007669"/>
    <property type="project" value="InterPro"/>
</dbReference>
<keyword evidence="3" id="KW-1185">Reference proteome</keyword>
<dbReference type="EMBL" id="JAWDJX010000017">
    <property type="protein sequence ID" value="KAK3053044.1"/>
    <property type="molecule type" value="Genomic_DNA"/>
</dbReference>
<dbReference type="SUPFAM" id="SSF55729">
    <property type="entry name" value="Acyl-CoA N-acyltransferases (Nat)"/>
    <property type="match status" value="1"/>
</dbReference>
<evidence type="ECO:0000313" key="3">
    <source>
        <dbReference type="Proteomes" id="UP001271007"/>
    </source>
</evidence>
<dbReference type="Pfam" id="PF00583">
    <property type="entry name" value="Acetyltransf_1"/>
    <property type="match status" value="1"/>
</dbReference>
<evidence type="ECO:0000259" key="1">
    <source>
        <dbReference type="PROSITE" id="PS51186"/>
    </source>
</evidence>
<dbReference type="InterPro" id="IPR016181">
    <property type="entry name" value="Acyl_CoA_acyltransferase"/>
</dbReference>
<dbReference type="CDD" id="cd04301">
    <property type="entry name" value="NAT_SF"/>
    <property type="match status" value="1"/>
</dbReference>
<dbReference type="PANTHER" id="PTHR42791:SF14">
    <property type="entry name" value="N-ACETYLTRANSFERASE DOMAIN-CONTAINING PROTEIN"/>
    <property type="match status" value="1"/>
</dbReference>
<dbReference type="PROSITE" id="PS51186">
    <property type="entry name" value="GNAT"/>
    <property type="match status" value="1"/>
</dbReference>
<protein>
    <recommendedName>
        <fullName evidence="1">N-acetyltransferase domain-containing protein</fullName>
    </recommendedName>
</protein>
<organism evidence="2 3">
    <name type="scientific">Extremus antarcticus</name>
    <dbReference type="NCBI Taxonomy" id="702011"/>
    <lineage>
        <taxon>Eukaryota</taxon>
        <taxon>Fungi</taxon>
        <taxon>Dikarya</taxon>
        <taxon>Ascomycota</taxon>
        <taxon>Pezizomycotina</taxon>
        <taxon>Dothideomycetes</taxon>
        <taxon>Dothideomycetidae</taxon>
        <taxon>Mycosphaerellales</taxon>
        <taxon>Extremaceae</taxon>
        <taxon>Extremus</taxon>
    </lineage>
</organism>
<dbReference type="AlphaFoldDB" id="A0AAJ0GC36"/>
<dbReference type="Proteomes" id="UP001271007">
    <property type="component" value="Unassembled WGS sequence"/>
</dbReference>
<gene>
    <name evidence="2" type="ORF">LTR09_005670</name>
</gene>
<reference evidence="2" key="1">
    <citation type="submission" date="2023-04" db="EMBL/GenBank/DDBJ databases">
        <title>Black Yeasts Isolated from many extreme environments.</title>
        <authorList>
            <person name="Coleine C."/>
            <person name="Stajich J.E."/>
            <person name="Selbmann L."/>
        </authorList>
    </citation>
    <scope>NUCLEOTIDE SEQUENCE</scope>
    <source>
        <strain evidence="2">CCFEE 5312</strain>
    </source>
</reference>
<dbReference type="InterPro" id="IPR052523">
    <property type="entry name" value="Trichothecene_AcTrans"/>
</dbReference>
<name>A0AAJ0GC36_9PEZI</name>
<feature type="domain" description="N-acetyltransferase" evidence="1">
    <location>
        <begin position="71"/>
        <end position="225"/>
    </location>
</feature>
<sequence length="238" mass="26758">MASIKPPGLPAFEIRVAAEHDIPALTALIIPTFAHYHIEQMLGNHPSAIEAASARHLRAHREHIAETGEASGIKCMALDPNSGEEVMAACAYWYFFPHPRSQESMDPSPNYLLSADWVPEENGEREKMRRCLQPVLTTRRKWVQGRGHAILMFMATEPAWRRQGAATAVVRWGLERCRELGIPAFLEASEEGAPVYKGLGFEVVDTVVMEVEGERAEFPVMMWWPPGTEEWEKKPLGE</sequence>